<reference evidence="3" key="1">
    <citation type="submission" date="2022-08" db="EMBL/GenBank/DDBJ databases">
        <title>Catabolic pathway analysis in culturable SAR92 clade bacteria reveals their overlooked roles in DMSP degradation in coastal seas.</title>
        <authorList>
            <person name="He X."/>
            <person name="Zhang X."/>
            <person name="Zhang Y."/>
        </authorList>
    </citation>
    <scope>NUCLEOTIDE SEQUENCE</scope>
    <source>
        <strain evidence="3">H455</strain>
    </source>
</reference>
<keyword evidence="2" id="KW-1133">Transmembrane helix</keyword>
<feature type="transmembrane region" description="Helical" evidence="2">
    <location>
        <begin position="90"/>
        <end position="107"/>
    </location>
</feature>
<sequence length="507" mass="55956">MIDRKPVSGEMPAKRFSKLQGVAFSLPSIGVAFFLGPMGVIQGIYAKHYGIALTSIAAVLLVSRLFDAVTDPLIGYFSDKYRSRTGTRKPFVVVGALCLIPASYFLFVPPDNVNITYFAFWSLAFYLASTAYTIPHLAWASEITTDPAGRTMIFSLILIVTQVGGILFYIVPFLPIFATSEITPDTLKFSVLFGACIIVPCLYFSLKFAPSGRPPAERIQTELISQKNNFWEFFEALKSNKPFQIFVVAYMCMGLGLGMWGGLFFIYVDTFLGLGEEFAKIALIGVAGGLLTAPLCYKLVLKLGKRNTWLFSSFVILCGVGYTGMLRPEEASLIDLIILQVILTFGSVCGGIISPVMLSDTIDYGSLRDRTERNGAYFSIFSFLLKGQTALGSALGLAVAGWFGFDATTSEHSESSAFGIYLAASWIPLAITSLGLIFIWFFPLNERHNAIIRRRIETRERRRKTKKTDKTITLLEHKTGIRETATLTSQEPYQPNCINIGSNSRSS</sequence>
<feature type="transmembrane region" description="Helical" evidence="2">
    <location>
        <begin position="278"/>
        <end position="297"/>
    </location>
</feature>
<dbReference type="PANTHER" id="PTHR11328">
    <property type="entry name" value="MAJOR FACILITATOR SUPERFAMILY DOMAIN-CONTAINING PROTEIN"/>
    <property type="match status" value="1"/>
</dbReference>
<keyword evidence="4" id="KW-1185">Reference proteome</keyword>
<feature type="transmembrane region" description="Helical" evidence="2">
    <location>
        <begin position="309"/>
        <end position="325"/>
    </location>
</feature>
<feature type="transmembrane region" description="Helical" evidence="2">
    <location>
        <begin position="245"/>
        <end position="266"/>
    </location>
</feature>
<feature type="transmembrane region" description="Helical" evidence="2">
    <location>
        <begin position="21"/>
        <end position="45"/>
    </location>
</feature>
<name>A0ABY5TJX1_9GAMM</name>
<feature type="transmembrane region" description="Helical" evidence="2">
    <location>
        <begin position="152"/>
        <end position="177"/>
    </location>
</feature>
<accession>A0ABY5TJX1</accession>
<evidence type="ECO:0000256" key="1">
    <source>
        <dbReference type="ARBA" id="ARBA00009617"/>
    </source>
</evidence>
<feature type="transmembrane region" description="Helical" evidence="2">
    <location>
        <begin position="119"/>
        <end position="140"/>
    </location>
</feature>
<dbReference type="InterPro" id="IPR039672">
    <property type="entry name" value="MFS_2"/>
</dbReference>
<dbReference type="Gene3D" id="1.20.1250.20">
    <property type="entry name" value="MFS general substrate transporter like domains"/>
    <property type="match status" value="2"/>
</dbReference>
<feature type="transmembrane region" description="Helical" evidence="2">
    <location>
        <begin position="417"/>
        <end position="444"/>
    </location>
</feature>
<proteinExistence type="inferred from homology"/>
<feature type="transmembrane region" description="Helical" evidence="2">
    <location>
        <begin position="189"/>
        <end position="209"/>
    </location>
</feature>
<keyword evidence="2" id="KW-0472">Membrane</keyword>
<dbReference type="InterPro" id="IPR036259">
    <property type="entry name" value="MFS_trans_sf"/>
</dbReference>
<gene>
    <name evidence="3" type="ORF">NYF23_09025</name>
</gene>
<feature type="transmembrane region" description="Helical" evidence="2">
    <location>
        <begin position="51"/>
        <end position="69"/>
    </location>
</feature>
<evidence type="ECO:0000313" key="3">
    <source>
        <dbReference type="EMBL" id="UVW34165.1"/>
    </source>
</evidence>
<evidence type="ECO:0000313" key="4">
    <source>
        <dbReference type="Proteomes" id="UP001059934"/>
    </source>
</evidence>
<keyword evidence="2" id="KW-0812">Transmembrane</keyword>
<organism evidence="3 4">
    <name type="scientific">SAR92 clade bacterium H455</name>
    <dbReference type="NCBI Taxonomy" id="2974818"/>
    <lineage>
        <taxon>Bacteria</taxon>
        <taxon>Pseudomonadati</taxon>
        <taxon>Pseudomonadota</taxon>
        <taxon>Gammaproteobacteria</taxon>
        <taxon>Cellvibrionales</taxon>
        <taxon>Porticoccaceae</taxon>
        <taxon>SAR92 clade</taxon>
    </lineage>
</organism>
<dbReference type="SUPFAM" id="SSF103473">
    <property type="entry name" value="MFS general substrate transporter"/>
    <property type="match status" value="1"/>
</dbReference>
<dbReference type="Pfam" id="PF13347">
    <property type="entry name" value="MFS_2"/>
    <property type="match status" value="1"/>
</dbReference>
<dbReference type="EMBL" id="CP103416">
    <property type="protein sequence ID" value="UVW34165.1"/>
    <property type="molecule type" value="Genomic_DNA"/>
</dbReference>
<dbReference type="Proteomes" id="UP001059934">
    <property type="component" value="Chromosome"/>
</dbReference>
<feature type="transmembrane region" description="Helical" evidence="2">
    <location>
        <begin position="378"/>
        <end position="405"/>
    </location>
</feature>
<protein>
    <submittedName>
        <fullName evidence="3">MFS transporter</fullName>
    </submittedName>
</protein>
<evidence type="ECO:0000256" key="2">
    <source>
        <dbReference type="SAM" id="Phobius"/>
    </source>
</evidence>
<dbReference type="PANTHER" id="PTHR11328:SF28">
    <property type="entry name" value="MAJOR FACILITATOR SUPERFAMILY DOMAIN-CONTAINING PROTEIN 12"/>
    <property type="match status" value="1"/>
</dbReference>
<comment type="similarity">
    <text evidence="1">Belongs to the sodium:galactoside symporter (TC 2.A.2) family.</text>
</comment>
<feature type="transmembrane region" description="Helical" evidence="2">
    <location>
        <begin position="337"/>
        <end position="358"/>
    </location>
</feature>